<dbReference type="AlphaFoldDB" id="A0A1F5VI80"/>
<dbReference type="EMBL" id="MFGW01000168">
    <property type="protein sequence ID" value="OGF63136.1"/>
    <property type="molecule type" value="Genomic_DNA"/>
</dbReference>
<feature type="transmembrane region" description="Helical" evidence="1">
    <location>
        <begin position="7"/>
        <end position="25"/>
    </location>
</feature>
<name>A0A1F5VI80_9BACT</name>
<evidence type="ECO:0000313" key="3">
    <source>
        <dbReference type="Proteomes" id="UP000178943"/>
    </source>
</evidence>
<keyword evidence="1" id="KW-0472">Membrane</keyword>
<organism evidence="2 3">
    <name type="scientific">Candidatus Fischerbacteria bacterium RBG_13_37_8</name>
    <dbReference type="NCBI Taxonomy" id="1817863"/>
    <lineage>
        <taxon>Bacteria</taxon>
        <taxon>Candidatus Fischeribacteriota</taxon>
    </lineage>
</organism>
<dbReference type="Proteomes" id="UP000178943">
    <property type="component" value="Unassembled WGS sequence"/>
</dbReference>
<evidence type="ECO:0000313" key="2">
    <source>
        <dbReference type="EMBL" id="OGF63136.1"/>
    </source>
</evidence>
<gene>
    <name evidence="2" type="ORF">A2Y62_07550</name>
</gene>
<sequence>MKSKAKKLMWISIIIFITLCIFMLWSQIEISIISYTMDEYFNIHGIVKDDSGNFIKEANIYFSDININYGAEKTTNFLIGQTDNNGEVSYLYHYFESSEPTLSENLMNMNIFLTGYFKLTVVKNEYKIKQIFLNKHCLPRKGRTHYINFETIIEKDSKS</sequence>
<comment type="caution">
    <text evidence="2">The sequence shown here is derived from an EMBL/GenBank/DDBJ whole genome shotgun (WGS) entry which is preliminary data.</text>
</comment>
<evidence type="ECO:0000256" key="1">
    <source>
        <dbReference type="SAM" id="Phobius"/>
    </source>
</evidence>
<reference evidence="2 3" key="1">
    <citation type="journal article" date="2016" name="Nat. Commun.">
        <title>Thousands of microbial genomes shed light on interconnected biogeochemical processes in an aquifer system.</title>
        <authorList>
            <person name="Anantharaman K."/>
            <person name="Brown C.T."/>
            <person name="Hug L.A."/>
            <person name="Sharon I."/>
            <person name="Castelle C.J."/>
            <person name="Probst A.J."/>
            <person name="Thomas B.C."/>
            <person name="Singh A."/>
            <person name="Wilkins M.J."/>
            <person name="Karaoz U."/>
            <person name="Brodie E.L."/>
            <person name="Williams K.H."/>
            <person name="Hubbard S.S."/>
            <person name="Banfield J.F."/>
        </authorList>
    </citation>
    <scope>NUCLEOTIDE SEQUENCE [LARGE SCALE GENOMIC DNA]</scope>
</reference>
<keyword evidence="1" id="KW-1133">Transmembrane helix</keyword>
<protein>
    <submittedName>
        <fullName evidence="2">Uncharacterized protein</fullName>
    </submittedName>
</protein>
<keyword evidence="1" id="KW-0812">Transmembrane</keyword>
<accession>A0A1F5VI80</accession>
<proteinExistence type="predicted"/>